<organism evidence="1 2">
    <name type="scientific">Exiguobacterium aestuarii</name>
    <dbReference type="NCBI Taxonomy" id="273527"/>
    <lineage>
        <taxon>Bacteria</taxon>
        <taxon>Bacillati</taxon>
        <taxon>Bacillota</taxon>
        <taxon>Bacilli</taxon>
        <taxon>Bacillales</taxon>
        <taxon>Bacillales Family XII. Incertae Sedis</taxon>
        <taxon>Exiguobacterium</taxon>
    </lineage>
</organism>
<dbReference type="EMBL" id="JBHTCE010000001">
    <property type="protein sequence ID" value="MFC7389246.1"/>
    <property type="molecule type" value="Genomic_DNA"/>
</dbReference>
<dbReference type="RefSeq" id="WP_214787073.1">
    <property type="nucleotide sequence ID" value="NZ_JANIEL010000051.1"/>
</dbReference>
<comment type="caution">
    <text evidence="1">The sequence shown here is derived from an EMBL/GenBank/DDBJ whole genome shotgun (WGS) entry which is preliminary data.</text>
</comment>
<keyword evidence="2" id="KW-1185">Reference proteome</keyword>
<protein>
    <submittedName>
        <fullName evidence="1">Uncharacterized protein</fullName>
    </submittedName>
</protein>
<reference evidence="2" key="1">
    <citation type="journal article" date="2019" name="Int. J. Syst. Evol. Microbiol.">
        <title>The Global Catalogue of Microorganisms (GCM) 10K type strain sequencing project: providing services to taxonomists for standard genome sequencing and annotation.</title>
        <authorList>
            <consortium name="The Broad Institute Genomics Platform"/>
            <consortium name="The Broad Institute Genome Sequencing Center for Infectious Disease"/>
            <person name="Wu L."/>
            <person name="Ma J."/>
        </authorList>
    </citation>
    <scope>NUCLEOTIDE SEQUENCE [LARGE SCALE GENOMIC DNA]</scope>
    <source>
        <strain evidence="2">CCUG 55590</strain>
    </source>
</reference>
<name>A0ABW2PID3_9BACL</name>
<sequence>MTTLTLIVGGWALYGLGLWVGKRISTRRLQSEVKNKDFLIDYIGNALDAVNDSRDKAWARVHEKDDEIESLRSENQRLMACIVEIEKEMEVSD</sequence>
<gene>
    <name evidence="1" type="ORF">ACFQO8_03755</name>
</gene>
<evidence type="ECO:0000313" key="1">
    <source>
        <dbReference type="EMBL" id="MFC7389246.1"/>
    </source>
</evidence>
<dbReference type="Proteomes" id="UP001596439">
    <property type="component" value="Unassembled WGS sequence"/>
</dbReference>
<dbReference type="Gene3D" id="1.20.5.170">
    <property type="match status" value="1"/>
</dbReference>
<evidence type="ECO:0000313" key="2">
    <source>
        <dbReference type="Proteomes" id="UP001596439"/>
    </source>
</evidence>
<proteinExistence type="predicted"/>
<accession>A0ABW2PID3</accession>